<keyword evidence="3" id="KW-0732">Signal</keyword>
<dbReference type="Proteomes" id="UP000532162">
    <property type="component" value="Unassembled WGS sequence"/>
</dbReference>
<evidence type="ECO:0000313" key="7">
    <source>
        <dbReference type="Proteomes" id="UP000532162"/>
    </source>
</evidence>
<evidence type="ECO:0000259" key="4">
    <source>
        <dbReference type="Pfam" id="PF09972"/>
    </source>
</evidence>
<evidence type="ECO:0000256" key="2">
    <source>
        <dbReference type="SAM" id="Phobius"/>
    </source>
</evidence>
<feature type="transmembrane region" description="Helical" evidence="2">
    <location>
        <begin position="486"/>
        <end position="506"/>
    </location>
</feature>
<feature type="compositionally biased region" description="Low complexity" evidence="1">
    <location>
        <begin position="610"/>
        <end position="625"/>
    </location>
</feature>
<evidence type="ECO:0000256" key="1">
    <source>
        <dbReference type="SAM" id="MobiDB-lite"/>
    </source>
</evidence>
<feature type="domain" description="DUF2207" evidence="4">
    <location>
        <begin position="27"/>
        <end position="213"/>
    </location>
</feature>
<proteinExistence type="predicted"/>
<feature type="transmembrane region" description="Helical" evidence="2">
    <location>
        <begin position="415"/>
        <end position="438"/>
    </location>
</feature>
<gene>
    <name evidence="6" type="ORF">HX900_04295</name>
</gene>
<dbReference type="InterPro" id="IPR018702">
    <property type="entry name" value="DUF2207"/>
</dbReference>
<feature type="transmembrane region" description="Helical" evidence="2">
    <location>
        <begin position="388"/>
        <end position="409"/>
    </location>
</feature>
<name>A0A7Z0REX9_9HYPH</name>
<keyword evidence="2" id="KW-0812">Transmembrane</keyword>
<feature type="transmembrane region" description="Helical" evidence="2">
    <location>
        <begin position="450"/>
        <end position="474"/>
    </location>
</feature>
<feature type="compositionally biased region" description="Gly residues" evidence="1">
    <location>
        <begin position="626"/>
        <end position="653"/>
    </location>
</feature>
<evidence type="ECO:0000313" key="6">
    <source>
        <dbReference type="EMBL" id="NZD60335.1"/>
    </source>
</evidence>
<dbReference type="Pfam" id="PF09972">
    <property type="entry name" value="DUF2207"/>
    <property type="match status" value="1"/>
</dbReference>
<feature type="transmembrane region" description="Helical" evidence="2">
    <location>
        <begin position="239"/>
        <end position="258"/>
    </location>
</feature>
<feature type="domain" description="Predicted membrane protein YciQ-like C-terminal" evidence="5">
    <location>
        <begin position="274"/>
        <end position="438"/>
    </location>
</feature>
<comment type="caution">
    <text evidence="6">The sequence shown here is derived from an EMBL/GenBank/DDBJ whole genome shotgun (WGS) entry which is preliminary data.</text>
</comment>
<dbReference type="AlphaFoldDB" id="A0A7Z0REX9"/>
<sequence>MGRRFFGFCFALLLMLSAPAALATELIDSFVSDIALEKSGAMTVTETVIVNAERDRIKHGIFRDFPLYFTDAGGRRRSVDFDVISVKRDGKDEPWHTEKISGGIRIYTGLAELTVTPGLHRYVFTYRTNRQIRYFDDHDELYWNATGNGWLFPILSATATMKLPPGVAATGTTFFTGPKGATEKNARVSQTAAGLVFSTTARLNPNDGLTFAIRMPKGSIDPPSKDMESTWWLMDNRDYFIGFGGLILVFAYYARSWLKVGRDPARGVVVPRWDAPEGISPALVNYIDNKGFSGAGWTALAATALDLAVRGYVKLEDLKNSIIISGTGRPLGRQKLQAGESELLKAAGAAGRTLTIDKANGEHVRSVGQAFRSAIEKEHRGKYYNSNIGYTIGGLALSAVFLAAPFIVGSLEPDTVVLILIPIAISAFIAVFVATFARPLYRSRSLFGRIVALVVTAIIVFVGVSILLLSVLSFASSLVELHETPLLFAIGGIVLLNVLYFFIMGAPTPLGAKMMDGIDGLRQYLTLAEKDRMNMAGAPEMSPQHFETLLPYAVALGVEKPWSRTFETWLAAAAAGAAAAYDPSWYSGDFDSGSFSDHVGGFSSSMASTIASTIPSPPSSSSSGFSSGGSSGGGFSGGGFSGGGGGGGGGGGW</sequence>
<feature type="chain" id="PRO_5030532030" evidence="3">
    <location>
        <begin position="24"/>
        <end position="653"/>
    </location>
</feature>
<evidence type="ECO:0000259" key="5">
    <source>
        <dbReference type="Pfam" id="PF20990"/>
    </source>
</evidence>
<dbReference type="EMBL" id="JACCPJ010000001">
    <property type="protein sequence ID" value="NZD60335.1"/>
    <property type="molecule type" value="Genomic_DNA"/>
</dbReference>
<dbReference type="Pfam" id="PF20990">
    <property type="entry name" value="DUF2207_C"/>
    <property type="match status" value="2"/>
</dbReference>
<evidence type="ECO:0000256" key="3">
    <source>
        <dbReference type="SAM" id="SignalP"/>
    </source>
</evidence>
<organism evidence="6 7">
    <name type="scientific">Rhizobium changzhiense</name>
    <dbReference type="NCBI Taxonomy" id="2692317"/>
    <lineage>
        <taxon>Bacteria</taxon>
        <taxon>Pseudomonadati</taxon>
        <taxon>Pseudomonadota</taxon>
        <taxon>Alphaproteobacteria</taxon>
        <taxon>Hyphomicrobiales</taxon>
        <taxon>Rhizobiaceae</taxon>
        <taxon>Rhizobium/Agrobacterium group</taxon>
        <taxon>Rhizobium</taxon>
    </lineage>
</organism>
<reference evidence="6 7" key="1">
    <citation type="submission" date="2020-07" db="EMBL/GenBank/DDBJ databases">
        <authorList>
            <person name="Sun Q."/>
        </authorList>
    </citation>
    <scope>NUCLEOTIDE SEQUENCE [LARGE SCALE GENOMIC DNA]</scope>
    <source>
        <strain evidence="6 7">WYCCWR 11290</strain>
    </source>
</reference>
<feature type="domain" description="Predicted membrane protein YciQ-like C-terminal" evidence="5">
    <location>
        <begin position="452"/>
        <end position="566"/>
    </location>
</feature>
<accession>A0A7Z0REX9</accession>
<dbReference type="InterPro" id="IPR048389">
    <property type="entry name" value="YciQ-like_C"/>
</dbReference>
<feature type="region of interest" description="Disordered" evidence="1">
    <location>
        <begin position="610"/>
        <end position="653"/>
    </location>
</feature>
<feature type="signal peptide" evidence="3">
    <location>
        <begin position="1"/>
        <end position="23"/>
    </location>
</feature>
<keyword evidence="2" id="KW-0472">Membrane</keyword>
<protein>
    <submittedName>
        <fullName evidence="6">DUF2207 domain-containing protein</fullName>
    </submittedName>
</protein>
<keyword evidence="2" id="KW-1133">Transmembrane helix</keyword>
<dbReference type="RefSeq" id="WP_180693667.1">
    <property type="nucleotide sequence ID" value="NZ_JACCPJ010000001.1"/>
</dbReference>